<keyword evidence="2" id="KW-1133">Transmembrane helix</keyword>
<evidence type="ECO:0000259" key="3">
    <source>
        <dbReference type="Pfam" id="PF03544"/>
    </source>
</evidence>
<gene>
    <name evidence="4" type="ORF">GV828_04705</name>
</gene>
<keyword evidence="5" id="KW-1185">Reference proteome</keyword>
<dbReference type="InterPro" id="IPR037682">
    <property type="entry name" value="TonB_C"/>
</dbReference>
<name>A0ABW9Z782_9FLAO</name>
<feature type="compositionally biased region" description="Polar residues" evidence="1">
    <location>
        <begin position="116"/>
        <end position="139"/>
    </location>
</feature>
<evidence type="ECO:0000256" key="2">
    <source>
        <dbReference type="SAM" id="Phobius"/>
    </source>
</evidence>
<dbReference type="SUPFAM" id="SSF74653">
    <property type="entry name" value="TolA/TonB C-terminal domain"/>
    <property type="match status" value="1"/>
</dbReference>
<organism evidence="4 5">
    <name type="scientific">Flavobacterium ichthyis</name>
    <dbReference type="NCBI Taxonomy" id="2698827"/>
    <lineage>
        <taxon>Bacteria</taxon>
        <taxon>Pseudomonadati</taxon>
        <taxon>Bacteroidota</taxon>
        <taxon>Flavobacteriia</taxon>
        <taxon>Flavobacteriales</taxon>
        <taxon>Flavobacteriaceae</taxon>
        <taxon>Flavobacterium</taxon>
    </lineage>
</organism>
<dbReference type="PANTHER" id="PTHR33446:SF2">
    <property type="entry name" value="PROTEIN TONB"/>
    <property type="match status" value="1"/>
</dbReference>
<evidence type="ECO:0000313" key="4">
    <source>
        <dbReference type="EMBL" id="NBL64499.1"/>
    </source>
</evidence>
<evidence type="ECO:0000313" key="5">
    <source>
        <dbReference type="Proteomes" id="UP000798602"/>
    </source>
</evidence>
<feature type="region of interest" description="Disordered" evidence="1">
    <location>
        <begin position="116"/>
        <end position="143"/>
    </location>
</feature>
<protein>
    <submittedName>
        <fullName evidence="4">Energy transducer TonB</fullName>
    </submittedName>
</protein>
<feature type="transmembrane region" description="Helical" evidence="2">
    <location>
        <begin position="37"/>
        <end position="56"/>
    </location>
</feature>
<proteinExistence type="predicted"/>
<evidence type="ECO:0000256" key="1">
    <source>
        <dbReference type="SAM" id="MobiDB-lite"/>
    </source>
</evidence>
<comment type="caution">
    <text evidence="4">The sequence shown here is derived from an EMBL/GenBank/DDBJ whole genome shotgun (WGS) entry which is preliminary data.</text>
</comment>
<dbReference type="Pfam" id="PF03544">
    <property type="entry name" value="TonB_C"/>
    <property type="match status" value="1"/>
</dbReference>
<dbReference type="InterPro" id="IPR051045">
    <property type="entry name" value="TonB-dependent_transducer"/>
</dbReference>
<keyword evidence="2" id="KW-0472">Membrane</keyword>
<dbReference type="Proteomes" id="UP000798602">
    <property type="component" value="Unassembled WGS sequence"/>
</dbReference>
<dbReference type="EMBL" id="JAABLM010000004">
    <property type="protein sequence ID" value="NBL64499.1"/>
    <property type="molecule type" value="Genomic_DNA"/>
</dbReference>
<accession>A0ABW9Z782</accession>
<dbReference type="PANTHER" id="PTHR33446">
    <property type="entry name" value="PROTEIN TONB-RELATED"/>
    <property type="match status" value="1"/>
</dbReference>
<dbReference type="Gene3D" id="3.30.1150.10">
    <property type="match status" value="1"/>
</dbReference>
<feature type="domain" description="TonB C-terminal" evidence="3">
    <location>
        <begin position="212"/>
        <end position="271"/>
    </location>
</feature>
<dbReference type="RefSeq" id="WP_166536325.1">
    <property type="nucleotide sequence ID" value="NZ_JAABLM010000004.1"/>
</dbReference>
<keyword evidence="2" id="KW-0812">Transmembrane</keyword>
<reference evidence="5" key="1">
    <citation type="submission" date="2020-01" db="EMBL/GenBank/DDBJ databases">
        <title>Sphingomonas sp. strain CSW-10.</title>
        <authorList>
            <person name="Chen W.-M."/>
        </authorList>
    </citation>
    <scope>NUCLEOTIDE SEQUENCE [LARGE SCALE GENOMIC DNA]</scope>
    <source>
        <strain evidence="5">NST-5</strain>
    </source>
</reference>
<sequence length="278" mass="30219">MSTINLFNNSWNEIVFENRNKLYGAYKLRQDDGKTTLKAFLLGTLFCGVLVSLTFIKSNGQSEVIDKNPFSDPITVTDVYLPPVEKPKVTEAAGATEKSSEAQKKYVGTKITENHTTPNEMTTIDQNTTKTGSTENVGDNSGIIGLGITSDNGTGDGKGITETNNNGPELTGDEVMIAVDEKPEFPGGIKSFTALVGKKFRTPEIAQLSKVTVYVSFVVEKDGSLSDIRVTRDPGYGLGNEAIRVLKSIKTKWTPGKRAGKNVRTAFNMPITVQINER</sequence>